<dbReference type="AlphaFoldDB" id="A0A451A8E8"/>
<reference evidence="1" key="1">
    <citation type="submission" date="2019-02" db="EMBL/GenBank/DDBJ databases">
        <authorList>
            <person name="Gruber-Vodicka R. H."/>
            <person name="Seah K. B. B."/>
        </authorList>
    </citation>
    <scope>NUCLEOTIDE SEQUENCE</scope>
    <source>
        <strain evidence="1">BECK_BZ126</strain>
    </source>
</reference>
<organism evidence="1">
    <name type="scientific">Candidatus Kentrum sp. TC</name>
    <dbReference type="NCBI Taxonomy" id="2126339"/>
    <lineage>
        <taxon>Bacteria</taxon>
        <taxon>Pseudomonadati</taxon>
        <taxon>Pseudomonadota</taxon>
        <taxon>Gammaproteobacteria</taxon>
        <taxon>Candidatus Kentrum</taxon>
    </lineage>
</organism>
<proteinExistence type="predicted"/>
<accession>A0A451A8E8</accession>
<sequence>MFEYRLDSPASVDMICALLQRFLQFLAVFLRFALESLDAYAVFYSRRSLVRPHQLLRSYGRN</sequence>
<dbReference type="EMBL" id="CAADFW010000072">
    <property type="protein sequence ID" value="VFK62288.1"/>
    <property type="molecule type" value="Genomic_DNA"/>
</dbReference>
<name>A0A451A8E8_9GAMM</name>
<evidence type="ECO:0000313" key="1">
    <source>
        <dbReference type="EMBL" id="VFK62288.1"/>
    </source>
</evidence>
<gene>
    <name evidence="1" type="ORF">BECKTC1821F_GA0114240_107211</name>
</gene>
<protein>
    <submittedName>
        <fullName evidence="1">Uncharacterized protein</fullName>
    </submittedName>
</protein>